<evidence type="ECO:0000313" key="2">
    <source>
        <dbReference type="Proteomes" id="UP001549110"/>
    </source>
</evidence>
<name>A0ABV2EJV6_9CAUL</name>
<keyword evidence="2" id="KW-1185">Reference proteome</keyword>
<evidence type="ECO:0000313" key="1">
    <source>
        <dbReference type="EMBL" id="MET3526646.1"/>
    </source>
</evidence>
<dbReference type="InterPro" id="IPR020719">
    <property type="entry name" value="RNA3'_term_phos_cycl-like_CS"/>
</dbReference>
<gene>
    <name evidence="1" type="ORF">ABID41_001741</name>
</gene>
<dbReference type="PROSITE" id="PS01287">
    <property type="entry name" value="RTC"/>
    <property type="match status" value="1"/>
</dbReference>
<reference evidence="1 2" key="1">
    <citation type="submission" date="2024-06" db="EMBL/GenBank/DDBJ databases">
        <title>Genomic Encyclopedia of Type Strains, Phase IV (KMG-IV): sequencing the most valuable type-strain genomes for metagenomic binning, comparative biology and taxonomic classification.</title>
        <authorList>
            <person name="Goeker M."/>
        </authorList>
    </citation>
    <scope>NUCLEOTIDE SEQUENCE [LARGE SCALE GENOMIC DNA]</scope>
    <source>
        <strain evidence="1 2">DSM 17809</strain>
    </source>
</reference>
<dbReference type="Proteomes" id="UP001549110">
    <property type="component" value="Unassembled WGS sequence"/>
</dbReference>
<dbReference type="RefSeq" id="WP_354297428.1">
    <property type="nucleotide sequence ID" value="NZ_JBEPLU010000001.1"/>
</dbReference>
<comment type="caution">
    <text evidence="1">The sequence shown here is derived from an EMBL/GenBank/DDBJ whole genome shotgun (WGS) entry which is preliminary data.</text>
</comment>
<organism evidence="1 2">
    <name type="scientific">Phenylobacterium koreense</name>
    <dbReference type="NCBI Taxonomy" id="266125"/>
    <lineage>
        <taxon>Bacteria</taxon>
        <taxon>Pseudomonadati</taxon>
        <taxon>Pseudomonadota</taxon>
        <taxon>Alphaproteobacteria</taxon>
        <taxon>Caulobacterales</taxon>
        <taxon>Caulobacteraceae</taxon>
        <taxon>Phenylobacterium</taxon>
    </lineage>
</organism>
<proteinExistence type="predicted"/>
<protein>
    <submittedName>
        <fullName evidence="1">Uncharacterized protein</fullName>
    </submittedName>
</protein>
<accession>A0ABV2EJV6</accession>
<dbReference type="EMBL" id="JBEPLU010000001">
    <property type="protein sequence ID" value="MET3526646.1"/>
    <property type="molecule type" value="Genomic_DNA"/>
</dbReference>
<sequence>MESRSSCRPFGVAIVAEDVEAEDEIAGSRGLPPEGGGPVGLGDHVDQRDLVAAPFQGGGQMVQEQVQRAVA</sequence>